<accession>A0ABW1XNK9</accession>
<dbReference type="Gene3D" id="3.30.700.10">
    <property type="entry name" value="Glycoprotein, Type 4 Pilin"/>
    <property type="match status" value="1"/>
</dbReference>
<proteinExistence type="inferred from homology"/>
<dbReference type="InterPro" id="IPR012902">
    <property type="entry name" value="N_methyl_site"/>
</dbReference>
<keyword evidence="2" id="KW-0488">Methylation</keyword>
<evidence type="ECO:0000256" key="4">
    <source>
        <dbReference type="SAM" id="Phobius"/>
    </source>
</evidence>
<dbReference type="PANTHER" id="PTHR30093">
    <property type="entry name" value="GENERAL SECRETION PATHWAY PROTEIN G"/>
    <property type="match status" value="1"/>
</dbReference>
<name>A0ABW1XNK9_9ALTE</name>
<dbReference type="InterPro" id="IPR045584">
    <property type="entry name" value="Pilin-like"/>
</dbReference>
<dbReference type="PROSITE" id="PS00409">
    <property type="entry name" value="PROKAR_NTER_METHYL"/>
    <property type="match status" value="1"/>
</dbReference>
<protein>
    <submittedName>
        <fullName evidence="5">Prepilin-type N-terminal cleavage/methylation domain-containing protein</fullName>
    </submittedName>
</protein>
<evidence type="ECO:0000256" key="1">
    <source>
        <dbReference type="ARBA" id="ARBA00005233"/>
    </source>
</evidence>
<dbReference type="Pfam" id="PF07963">
    <property type="entry name" value="N_methyl"/>
    <property type="match status" value="1"/>
</dbReference>
<evidence type="ECO:0000256" key="3">
    <source>
        <dbReference type="RuleBase" id="RU000389"/>
    </source>
</evidence>
<dbReference type="InterPro" id="IPR001082">
    <property type="entry name" value="Pilin"/>
</dbReference>
<keyword evidence="3" id="KW-0281">Fimbrium</keyword>
<evidence type="ECO:0000256" key="2">
    <source>
        <dbReference type="ARBA" id="ARBA00022481"/>
    </source>
</evidence>
<reference evidence="6" key="1">
    <citation type="journal article" date="2019" name="Int. J. Syst. Evol. Microbiol.">
        <title>The Global Catalogue of Microorganisms (GCM) 10K type strain sequencing project: providing services to taxonomists for standard genome sequencing and annotation.</title>
        <authorList>
            <consortium name="The Broad Institute Genomics Platform"/>
            <consortium name="The Broad Institute Genome Sequencing Center for Infectious Disease"/>
            <person name="Wu L."/>
            <person name="Ma J."/>
        </authorList>
    </citation>
    <scope>NUCLEOTIDE SEQUENCE [LARGE SCALE GENOMIC DNA]</scope>
    <source>
        <strain evidence="6">CGMCC 1.16031</strain>
    </source>
</reference>
<dbReference type="SUPFAM" id="SSF54523">
    <property type="entry name" value="Pili subunits"/>
    <property type="match status" value="1"/>
</dbReference>
<dbReference type="EMBL" id="JBHSUS010000001">
    <property type="protein sequence ID" value="MFC6440997.1"/>
    <property type="molecule type" value="Genomic_DNA"/>
</dbReference>
<keyword evidence="4" id="KW-0472">Membrane</keyword>
<dbReference type="RefSeq" id="WP_131258663.1">
    <property type="nucleotide sequence ID" value="NZ_JBHSUS010000001.1"/>
</dbReference>
<feature type="transmembrane region" description="Helical" evidence="4">
    <location>
        <begin position="12"/>
        <end position="35"/>
    </location>
</feature>
<keyword evidence="6" id="KW-1185">Reference proteome</keyword>
<gene>
    <name evidence="5" type="ORF">ACFP85_12655</name>
</gene>
<dbReference type="Pfam" id="PF00114">
    <property type="entry name" value="Pilin"/>
    <property type="match status" value="1"/>
</dbReference>
<keyword evidence="4" id="KW-0812">Transmembrane</keyword>
<dbReference type="Proteomes" id="UP001596364">
    <property type="component" value="Unassembled WGS sequence"/>
</dbReference>
<sequence length="139" mass="13905">MKSTQMTNSKGFTLIELMIVVAIIGILAVIALPAYQNFTDKAKFSELTNASAGLKTSVEICTQVTGDITTCDGGAQGIPADVAAAAGVVGLATADGVVTISAPTDATGTMAGASYVLTPAVDGTGKITWTPTCTPATMC</sequence>
<evidence type="ECO:0000313" key="5">
    <source>
        <dbReference type="EMBL" id="MFC6440997.1"/>
    </source>
</evidence>
<dbReference type="PANTHER" id="PTHR30093:SF34">
    <property type="entry name" value="PREPILIN PEPTIDASE-DEPENDENT PROTEIN D"/>
    <property type="match status" value="1"/>
</dbReference>
<comment type="caution">
    <text evidence="5">The sequence shown here is derived from an EMBL/GenBank/DDBJ whole genome shotgun (WGS) entry which is preliminary data.</text>
</comment>
<keyword evidence="4" id="KW-1133">Transmembrane helix</keyword>
<comment type="similarity">
    <text evidence="1 3">Belongs to the N-Me-Phe pilin family.</text>
</comment>
<dbReference type="NCBIfam" id="TIGR02532">
    <property type="entry name" value="IV_pilin_GFxxxE"/>
    <property type="match status" value="1"/>
</dbReference>
<organism evidence="5 6">
    <name type="scientific">Pseudobowmanella zhangzhouensis</name>
    <dbReference type="NCBI Taxonomy" id="1537679"/>
    <lineage>
        <taxon>Bacteria</taxon>
        <taxon>Pseudomonadati</taxon>
        <taxon>Pseudomonadota</taxon>
        <taxon>Gammaproteobacteria</taxon>
        <taxon>Alteromonadales</taxon>
        <taxon>Alteromonadaceae</taxon>
    </lineage>
</organism>
<evidence type="ECO:0000313" key="6">
    <source>
        <dbReference type="Proteomes" id="UP001596364"/>
    </source>
</evidence>